<evidence type="ECO:0000256" key="1">
    <source>
        <dbReference type="ARBA" id="ARBA00004496"/>
    </source>
</evidence>
<evidence type="ECO:0000256" key="2">
    <source>
        <dbReference type="ARBA" id="ARBA00015195"/>
    </source>
</evidence>
<keyword evidence="4 10" id="KW-0132">Cell division</keyword>
<protein>
    <recommendedName>
        <fullName evidence="2">Cell division protein ZapA</fullName>
    </recommendedName>
    <alternativeName>
        <fullName evidence="9">Z ring-associated protein ZapA</fullName>
    </alternativeName>
</protein>
<evidence type="ECO:0000256" key="3">
    <source>
        <dbReference type="ARBA" id="ARBA00022490"/>
    </source>
</evidence>
<dbReference type="InterPro" id="IPR036192">
    <property type="entry name" value="Cell_div_ZapA-like_sf"/>
</dbReference>
<dbReference type="PANTHER" id="PTHR34981:SF1">
    <property type="entry name" value="CELL DIVISION PROTEIN ZAPA"/>
    <property type="match status" value="1"/>
</dbReference>
<evidence type="ECO:0000313" key="11">
    <source>
        <dbReference type="Proteomes" id="UP001357223"/>
    </source>
</evidence>
<evidence type="ECO:0000256" key="7">
    <source>
        <dbReference type="ARBA" id="ARBA00024910"/>
    </source>
</evidence>
<evidence type="ECO:0000256" key="8">
    <source>
        <dbReference type="ARBA" id="ARBA00026068"/>
    </source>
</evidence>
<gene>
    <name evidence="10" type="primary">zapA</name>
    <name evidence="10" type="ORF">R4Z09_05925</name>
</gene>
<dbReference type="Gene3D" id="6.10.250.790">
    <property type="match status" value="1"/>
</dbReference>
<evidence type="ECO:0000256" key="6">
    <source>
        <dbReference type="ARBA" id="ARBA00023306"/>
    </source>
</evidence>
<comment type="subunit">
    <text evidence="8">Homodimer. Interacts with FtsZ.</text>
</comment>
<dbReference type="EMBL" id="CP137640">
    <property type="protein sequence ID" value="WVX82520.1"/>
    <property type="molecule type" value="Genomic_DNA"/>
</dbReference>
<dbReference type="GO" id="GO:0051301">
    <property type="term" value="P:cell division"/>
    <property type="evidence" value="ECO:0007669"/>
    <property type="project" value="UniProtKB-KW"/>
</dbReference>
<keyword evidence="5" id="KW-0717">Septation</keyword>
<evidence type="ECO:0000256" key="9">
    <source>
        <dbReference type="ARBA" id="ARBA00033158"/>
    </source>
</evidence>
<reference evidence="10 11" key="1">
    <citation type="submission" date="2023-10" db="EMBL/GenBank/DDBJ databases">
        <title>Niallia locisalis sp.nov. isolated from a salt pond sample.</title>
        <authorList>
            <person name="Li X.-J."/>
            <person name="Dong L."/>
        </authorList>
    </citation>
    <scope>NUCLEOTIDE SEQUENCE [LARGE SCALE GENOMIC DNA]</scope>
    <source>
        <strain evidence="10 11">DSM 29761</strain>
    </source>
</reference>
<keyword evidence="3" id="KW-0963">Cytoplasm</keyword>
<evidence type="ECO:0000256" key="5">
    <source>
        <dbReference type="ARBA" id="ARBA00023210"/>
    </source>
</evidence>
<comment type="function">
    <text evidence="7">Activator of cell division through the inhibition of FtsZ GTPase activity, therefore promoting FtsZ assembly into bundles of protofilaments necessary for the formation of the division Z ring. It is recruited early at mid-cell but it is not essential for cell division.</text>
</comment>
<dbReference type="PANTHER" id="PTHR34981">
    <property type="entry name" value="CELL DIVISION PROTEIN ZAPA"/>
    <property type="match status" value="1"/>
</dbReference>
<sequence>MSETKKNRITVDIYGVPYIIIGTESPRHIRQVASMVDEKMREINSMNPSLGTNKLAVLTAINAVNDYLLLMERVERLEEELKRVKD</sequence>
<dbReference type="RefSeq" id="WP_338451420.1">
    <property type="nucleotide sequence ID" value="NZ_CP137640.1"/>
</dbReference>
<dbReference type="Proteomes" id="UP001357223">
    <property type="component" value="Chromosome"/>
</dbReference>
<dbReference type="NCBIfam" id="NF010724">
    <property type="entry name" value="PRK14126.1"/>
    <property type="match status" value="1"/>
</dbReference>
<dbReference type="InterPro" id="IPR007838">
    <property type="entry name" value="Cell_div_ZapA-like"/>
</dbReference>
<organism evidence="10 11">
    <name type="scientific">Niallia oryzisoli</name>
    <dbReference type="NCBI Taxonomy" id="1737571"/>
    <lineage>
        <taxon>Bacteria</taxon>
        <taxon>Bacillati</taxon>
        <taxon>Bacillota</taxon>
        <taxon>Bacilli</taxon>
        <taxon>Bacillales</taxon>
        <taxon>Bacillaceae</taxon>
        <taxon>Niallia</taxon>
    </lineage>
</organism>
<keyword evidence="11" id="KW-1185">Reference proteome</keyword>
<evidence type="ECO:0000313" key="10">
    <source>
        <dbReference type="EMBL" id="WVX82520.1"/>
    </source>
</evidence>
<accession>A0ABZ2CKT3</accession>
<evidence type="ECO:0000256" key="4">
    <source>
        <dbReference type="ARBA" id="ARBA00022618"/>
    </source>
</evidence>
<keyword evidence="6" id="KW-0131">Cell cycle</keyword>
<name>A0ABZ2CKT3_9BACI</name>
<dbReference type="Pfam" id="PF05164">
    <property type="entry name" value="ZapA"/>
    <property type="match status" value="1"/>
</dbReference>
<proteinExistence type="predicted"/>
<dbReference type="InterPro" id="IPR053712">
    <property type="entry name" value="Bac_CellDiv_Activator"/>
</dbReference>
<comment type="subcellular location">
    <subcellularLocation>
        <location evidence="1">Cytoplasm</location>
    </subcellularLocation>
</comment>
<dbReference type="SUPFAM" id="SSF102829">
    <property type="entry name" value="Cell division protein ZapA-like"/>
    <property type="match status" value="1"/>
</dbReference>